<name>A0A1R1PM12_ZANCU</name>
<sequence>MTIPKSEQKTSSSPKATRQTPIIKDNSTVEP</sequence>
<evidence type="ECO:0000313" key="3">
    <source>
        <dbReference type="Proteomes" id="UP000188320"/>
    </source>
</evidence>
<feature type="region of interest" description="Disordered" evidence="1">
    <location>
        <begin position="1"/>
        <end position="31"/>
    </location>
</feature>
<evidence type="ECO:0000256" key="1">
    <source>
        <dbReference type="SAM" id="MobiDB-lite"/>
    </source>
</evidence>
<accession>A0A1R1PM12</accession>
<proteinExistence type="predicted"/>
<dbReference type="Proteomes" id="UP000188320">
    <property type="component" value="Unassembled WGS sequence"/>
</dbReference>
<keyword evidence="3" id="KW-1185">Reference proteome</keyword>
<protein>
    <submittedName>
        <fullName evidence="2">Uncharacterized protein</fullName>
    </submittedName>
</protein>
<evidence type="ECO:0000313" key="2">
    <source>
        <dbReference type="EMBL" id="OMH81973.1"/>
    </source>
</evidence>
<reference evidence="3" key="1">
    <citation type="submission" date="2017-01" db="EMBL/GenBank/DDBJ databases">
        <authorList>
            <person name="Wang Y."/>
            <person name="White M."/>
            <person name="Kvist S."/>
            <person name="Moncalvo J.-M."/>
        </authorList>
    </citation>
    <scope>NUCLEOTIDE SEQUENCE [LARGE SCALE GENOMIC DNA]</scope>
    <source>
        <strain evidence="3">COL-18-3</strain>
    </source>
</reference>
<organism evidence="2 3">
    <name type="scientific">Zancudomyces culisetae</name>
    <name type="common">Gut fungus</name>
    <name type="synonym">Smittium culisetae</name>
    <dbReference type="NCBI Taxonomy" id="1213189"/>
    <lineage>
        <taxon>Eukaryota</taxon>
        <taxon>Fungi</taxon>
        <taxon>Fungi incertae sedis</taxon>
        <taxon>Zoopagomycota</taxon>
        <taxon>Kickxellomycotina</taxon>
        <taxon>Harpellomycetes</taxon>
        <taxon>Harpellales</taxon>
        <taxon>Legeriomycetaceae</taxon>
        <taxon>Zancudomyces</taxon>
    </lineage>
</organism>
<gene>
    <name evidence="2" type="ORF">AX774_g4559</name>
</gene>
<feature type="compositionally biased region" description="Polar residues" evidence="1">
    <location>
        <begin position="9"/>
        <end position="31"/>
    </location>
</feature>
<dbReference type="EMBL" id="LSSK01000767">
    <property type="protein sequence ID" value="OMH81973.1"/>
    <property type="molecule type" value="Genomic_DNA"/>
</dbReference>
<feature type="non-terminal residue" evidence="2">
    <location>
        <position position="31"/>
    </location>
</feature>
<dbReference type="AlphaFoldDB" id="A0A1R1PM12"/>
<comment type="caution">
    <text evidence="2">The sequence shown here is derived from an EMBL/GenBank/DDBJ whole genome shotgun (WGS) entry which is preliminary data.</text>
</comment>